<evidence type="ECO:0000313" key="13">
    <source>
        <dbReference type="EMBL" id="KAF9753269.1"/>
    </source>
</evidence>
<gene>
    <name evidence="12" type="ORF">BN869_000011538_1</name>
    <name evidence="13" type="ORF">IM811_012027</name>
</gene>
<evidence type="ECO:0000256" key="9">
    <source>
        <dbReference type="ARBA" id="ARBA00034060"/>
    </source>
</evidence>
<evidence type="ECO:0000256" key="6">
    <source>
        <dbReference type="ARBA" id="ARBA00022989"/>
    </source>
</evidence>
<dbReference type="EMBL" id="CDPU01000053">
    <property type="protein sequence ID" value="CEO55480.1"/>
    <property type="molecule type" value="Genomic_DNA"/>
</dbReference>
<dbReference type="PANTHER" id="PTHR46181:SF3">
    <property type="entry name" value="MITOCHONDRIAL GLYCINE TRANSPORTER"/>
    <property type="match status" value="1"/>
</dbReference>
<evidence type="ECO:0000313" key="12">
    <source>
        <dbReference type="EMBL" id="CEO55480.1"/>
    </source>
</evidence>
<proteinExistence type="inferred from homology"/>
<evidence type="ECO:0000256" key="8">
    <source>
        <dbReference type="ARBA" id="ARBA00023136"/>
    </source>
</evidence>
<dbReference type="Proteomes" id="UP000616885">
    <property type="component" value="Unassembled WGS sequence"/>
</dbReference>
<evidence type="ECO:0000256" key="1">
    <source>
        <dbReference type="ARBA" id="ARBA00004141"/>
    </source>
</evidence>
<dbReference type="InterPro" id="IPR023395">
    <property type="entry name" value="MCP_dom_sf"/>
</dbReference>
<dbReference type="Pfam" id="PF00153">
    <property type="entry name" value="Mito_carr"/>
    <property type="match status" value="3"/>
</dbReference>
<dbReference type="Gene3D" id="1.50.40.10">
    <property type="entry name" value="Mitochondrial carrier domain"/>
    <property type="match status" value="1"/>
</dbReference>
<evidence type="ECO:0000256" key="7">
    <source>
        <dbReference type="ARBA" id="ARBA00023128"/>
    </source>
</evidence>
<evidence type="ECO:0000256" key="5">
    <source>
        <dbReference type="ARBA" id="ARBA00022792"/>
    </source>
</evidence>
<dbReference type="PROSITE" id="PS50920">
    <property type="entry name" value="SOLCAR"/>
    <property type="match status" value="3"/>
</dbReference>
<dbReference type="PANTHER" id="PTHR46181">
    <property type="entry name" value="MITOCHONDRIAL GLYCINE TRANSPORTER"/>
    <property type="match status" value="1"/>
</dbReference>
<dbReference type="InterPro" id="IPR030847">
    <property type="entry name" value="Hem25/SLC25A38"/>
</dbReference>
<keyword evidence="6 10" id="KW-1133">Transmembrane helix</keyword>
<reference evidence="12" key="1">
    <citation type="submission" date="2015-01" db="EMBL/GenBank/DDBJ databases">
        <authorList>
            <person name="Durling Mikael"/>
        </authorList>
    </citation>
    <scope>NUCLEOTIDE SEQUENCE</scope>
</reference>
<keyword evidence="5 10" id="KW-0999">Mitochondrion inner membrane</keyword>
<dbReference type="EMBL" id="JADCTT010000004">
    <property type="protein sequence ID" value="KAF9753269.1"/>
    <property type="molecule type" value="Genomic_DNA"/>
</dbReference>
<comment type="function">
    <text evidence="10">Mitochondrial glycine transporter that imports glycine into the mitochondrial matrix. Plays an important role in providing glycine for the first enzymatic step in heme biosynthesis, the condensation of glycine with succinyl-CoA to produce 5-aminolevulinate (ALA) in the miochondrial matrix.</text>
</comment>
<evidence type="ECO:0000256" key="3">
    <source>
        <dbReference type="ARBA" id="ARBA00022692"/>
    </source>
</evidence>
<accession>A0A0B7KKW6</accession>
<feature type="repeat" description="Solcar" evidence="11">
    <location>
        <begin position="223"/>
        <end position="307"/>
    </location>
</feature>
<reference evidence="13" key="2">
    <citation type="submission" date="2020-10" db="EMBL/GenBank/DDBJ databases">
        <title>High-Quality Genome Resource of Clonostachys rosea strain S41 by Oxford Nanopore Long-Read Sequencing.</title>
        <authorList>
            <person name="Wang H."/>
        </authorList>
    </citation>
    <scope>NUCLEOTIDE SEQUENCE</scope>
    <source>
        <strain evidence="13">S41</strain>
    </source>
</reference>
<sequence length="314" mass="34085">MSVTRTKSPASATSGHHFVSGLGSGVASAVILQPLDLLKTRMQQSGHSSLGNLLRDMRQSPKFVASLWRGTLPSALRTGFGSALYFTTLSSIRQQARNWDFSRSHNQLHHGSSALPTLSNSANLVSGAVARTFAGFVLMPLTVIKVRFESNLYSYPSLWAAAKDIQRANGFRGFFSGFGATAMRDAPYAGSYVLFYELLKSQFSKLAHPPGQSLEPTKMQASVAGSVNFASASLAAGICSALSNPFDAIKTRIQLQPKQYRNMAQAAYKMVTEDGFRSLWDGLGLRMGRKAMSSALAWTVYEELIRRAGTPRSL</sequence>
<evidence type="ECO:0000256" key="2">
    <source>
        <dbReference type="ARBA" id="ARBA00022448"/>
    </source>
</evidence>
<dbReference type="GO" id="GO:0005743">
    <property type="term" value="C:mitochondrial inner membrane"/>
    <property type="evidence" value="ECO:0007669"/>
    <property type="project" value="UniProtKB-SubCell"/>
</dbReference>
<keyword evidence="8 10" id="KW-0472">Membrane</keyword>
<organism evidence="12">
    <name type="scientific">Bionectria ochroleuca</name>
    <name type="common">Gliocladium roseum</name>
    <dbReference type="NCBI Taxonomy" id="29856"/>
    <lineage>
        <taxon>Eukaryota</taxon>
        <taxon>Fungi</taxon>
        <taxon>Dikarya</taxon>
        <taxon>Ascomycota</taxon>
        <taxon>Pezizomycotina</taxon>
        <taxon>Sordariomycetes</taxon>
        <taxon>Hypocreomycetidae</taxon>
        <taxon>Hypocreales</taxon>
        <taxon>Bionectriaceae</taxon>
        <taxon>Clonostachys</taxon>
    </lineage>
</organism>
<dbReference type="GO" id="GO:0015187">
    <property type="term" value="F:glycine transmembrane transporter activity"/>
    <property type="evidence" value="ECO:0007669"/>
    <property type="project" value="UniProtKB-UniRule"/>
</dbReference>
<evidence type="ECO:0000256" key="11">
    <source>
        <dbReference type="PROSITE-ProRule" id="PRU00282"/>
    </source>
</evidence>
<evidence type="ECO:0000256" key="4">
    <source>
        <dbReference type="ARBA" id="ARBA00022737"/>
    </source>
</evidence>
<dbReference type="HAMAP" id="MF_03064">
    <property type="entry name" value="SLC25A38"/>
    <property type="match status" value="1"/>
</dbReference>
<keyword evidence="2 10" id="KW-0813">Transport</keyword>
<dbReference type="AlphaFoldDB" id="A0A0B7KKW6"/>
<comment type="catalytic activity">
    <reaction evidence="9 10">
        <text>glycine(in) = glycine(out)</text>
        <dbReference type="Rhea" id="RHEA:70715"/>
        <dbReference type="ChEBI" id="CHEBI:57305"/>
    </reaction>
</comment>
<keyword evidence="3 10" id="KW-0812">Transmembrane</keyword>
<feature type="repeat" description="Solcar" evidence="11">
    <location>
        <begin position="118"/>
        <end position="202"/>
    </location>
</feature>
<dbReference type="GO" id="GO:1904983">
    <property type="term" value="P:glycine import into mitochondrion"/>
    <property type="evidence" value="ECO:0007669"/>
    <property type="project" value="UniProtKB-UniRule"/>
</dbReference>
<name>A0A0B7KKW6_BIOOC</name>
<comment type="similarity">
    <text evidence="10">Belongs to the mitochondrial carrier (TC 2.A.29) family. SLC25A38 subfamily.</text>
</comment>
<dbReference type="InterPro" id="IPR018108">
    <property type="entry name" value="MCP_transmembrane"/>
</dbReference>
<dbReference type="SUPFAM" id="SSF103506">
    <property type="entry name" value="Mitochondrial carrier"/>
    <property type="match status" value="1"/>
</dbReference>
<evidence type="ECO:0000256" key="10">
    <source>
        <dbReference type="HAMAP-Rule" id="MF_03064"/>
    </source>
</evidence>
<keyword evidence="7 10" id="KW-0496">Mitochondrion</keyword>
<feature type="repeat" description="Solcar" evidence="11">
    <location>
        <begin position="12"/>
        <end position="95"/>
    </location>
</feature>
<keyword evidence="4 10" id="KW-0677">Repeat</keyword>
<comment type="subcellular location">
    <subcellularLocation>
        <location evidence="1">Membrane</location>
        <topology evidence="1">Multi-pass membrane protein</topology>
    </subcellularLocation>
    <subcellularLocation>
        <location evidence="10">Mitochondrion inner membrane</location>
        <topology evidence="10">Multi-pass membrane protein</topology>
    </subcellularLocation>
</comment>
<protein>
    <recommendedName>
        <fullName evidence="10">Mitochondrial glycine transporter</fullName>
    </recommendedName>
    <alternativeName>
        <fullName evidence="10">Solute carrier family 25 member 38 homolog</fullName>
    </alternativeName>
</protein>